<organism evidence="3 4">
    <name type="scientific">Parnassius apollo</name>
    <name type="common">Apollo butterfly</name>
    <name type="synonym">Papilio apollo</name>
    <dbReference type="NCBI Taxonomy" id="110799"/>
    <lineage>
        <taxon>Eukaryota</taxon>
        <taxon>Metazoa</taxon>
        <taxon>Ecdysozoa</taxon>
        <taxon>Arthropoda</taxon>
        <taxon>Hexapoda</taxon>
        <taxon>Insecta</taxon>
        <taxon>Pterygota</taxon>
        <taxon>Neoptera</taxon>
        <taxon>Endopterygota</taxon>
        <taxon>Lepidoptera</taxon>
        <taxon>Glossata</taxon>
        <taxon>Ditrysia</taxon>
        <taxon>Papilionoidea</taxon>
        <taxon>Papilionidae</taxon>
        <taxon>Parnassiinae</taxon>
        <taxon>Parnassini</taxon>
        <taxon>Parnassius</taxon>
        <taxon>Parnassius</taxon>
    </lineage>
</organism>
<evidence type="ECO:0000313" key="4">
    <source>
        <dbReference type="Proteomes" id="UP000691718"/>
    </source>
</evidence>
<dbReference type="AlphaFoldDB" id="A0A8S3WIH2"/>
<dbReference type="OrthoDB" id="6155932at2759"/>
<evidence type="ECO:0000313" key="3">
    <source>
        <dbReference type="EMBL" id="CAG4962611.1"/>
    </source>
</evidence>
<keyword evidence="4" id="KW-1185">Reference proteome</keyword>
<dbReference type="Proteomes" id="UP000691718">
    <property type="component" value="Unassembled WGS sequence"/>
</dbReference>
<reference evidence="3" key="1">
    <citation type="submission" date="2021-04" db="EMBL/GenBank/DDBJ databases">
        <authorList>
            <person name="Tunstrom K."/>
        </authorList>
    </citation>
    <scope>NUCLEOTIDE SEQUENCE</scope>
</reference>
<sequence>MWEGISLKTMTDAAKEEREFALLQGRIDENGVPIIDVIVDGCWSKRSYRKNYSALLGAAVIIGKKTEKILLIEDAVQEKKENDKEKEIELRKEKEVKEKNEDNENEEEKKKILSGYRNF</sequence>
<proteinExistence type="predicted"/>
<evidence type="ECO:0000256" key="1">
    <source>
        <dbReference type="SAM" id="MobiDB-lite"/>
    </source>
</evidence>
<dbReference type="Pfam" id="PF20700">
    <property type="entry name" value="Mutator"/>
    <property type="match status" value="1"/>
</dbReference>
<accession>A0A8S3WIH2</accession>
<evidence type="ECO:0000259" key="2">
    <source>
        <dbReference type="Pfam" id="PF20700"/>
    </source>
</evidence>
<dbReference type="EMBL" id="CAJQZP010000458">
    <property type="protein sequence ID" value="CAG4962611.1"/>
    <property type="molecule type" value="Genomic_DNA"/>
</dbReference>
<feature type="compositionally biased region" description="Basic and acidic residues" evidence="1">
    <location>
        <begin position="94"/>
        <end position="111"/>
    </location>
</feature>
<comment type="caution">
    <text evidence="3">The sequence shown here is derived from an EMBL/GenBank/DDBJ whole genome shotgun (WGS) entry which is preliminary data.</text>
</comment>
<protein>
    <submittedName>
        <fullName evidence="3">(apollo) hypothetical protein</fullName>
    </submittedName>
</protein>
<feature type="domain" description="Mutator-like transposase" evidence="2">
    <location>
        <begin position="2"/>
        <end position="73"/>
    </location>
</feature>
<name>A0A8S3WIH2_PARAO</name>
<feature type="region of interest" description="Disordered" evidence="1">
    <location>
        <begin position="94"/>
        <end position="119"/>
    </location>
</feature>
<dbReference type="InterPro" id="IPR049012">
    <property type="entry name" value="Mutator_transp_dom"/>
</dbReference>
<gene>
    <name evidence="3" type="ORF">PAPOLLO_LOCUS6821</name>
</gene>